<organism evidence="2 3">
    <name type="scientific">Synoicihabitans lomoniglobus</name>
    <dbReference type="NCBI Taxonomy" id="2909285"/>
    <lineage>
        <taxon>Bacteria</taxon>
        <taxon>Pseudomonadati</taxon>
        <taxon>Verrucomicrobiota</taxon>
        <taxon>Opitutia</taxon>
        <taxon>Opitutales</taxon>
        <taxon>Opitutaceae</taxon>
        <taxon>Synoicihabitans</taxon>
    </lineage>
</organism>
<dbReference type="RefSeq" id="WP_330930717.1">
    <property type="nucleotide sequence ID" value="NZ_CP119075.1"/>
</dbReference>
<feature type="transmembrane region" description="Helical" evidence="1">
    <location>
        <begin position="39"/>
        <end position="57"/>
    </location>
</feature>
<protein>
    <submittedName>
        <fullName evidence="2">DUF4199 domain-containing protein</fullName>
    </submittedName>
</protein>
<keyword evidence="1" id="KW-1133">Transmembrane helix</keyword>
<keyword evidence="1" id="KW-0812">Transmembrane</keyword>
<evidence type="ECO:0000313" key="3">
    <source>
        <dbReference type="Proteomes" id="UP001218638"/>
    </source>
</evidence>
<reference evidence="2" key="1">
    <citation type="submission" date="2023-03" db="EMBL/GenBank/DDBJ databases">
        <title>Lomoglobus Profundus gen. nov., sp. nov., a novel member of the phylum Verrucomicrobia, isolated from deep-marine sediment of South China Sea.</title>
        <authorList>
            <person name="Ahmad T."/>
            <person name="Ishaq S.E."/>
            <person name="Wang F."/>
        </authorList>
    </citation>
    <scope>NUCLEOTIDE SEQUENCE</scope>
    <source>
        <strain evidence="2">LMO-M01</strain>
    </source>
</reference>
<keyword evidence="1" id="KW-0472">Membrane</keyword>
<dbReference type="Pfam" id="PF13858">
    <property type="entry name" value="DUF4199"/>
    <property type="match status" value="1"/>
</dbReference>
<evidence type="ECO:0000313" key="2">
    <source>
        <dbReference type="EMBL" id="WED64012.1"/>
    </source>
</evidence>
<dbReference type="AlphaFoldDB" id="A0AAF0A060"/>
<sequence>MKTNFLYGLGMAIAGLVIALLLNVLGFHANAEKLPTGQMIGMVLGIIVTIGGLILAIRARREDTPVHEEFGYGRALGAGTLTALVSSFFGSLFNVLYMTVINPGLQDIIVEGEIAKMEERGMTSAQIEQAEGMVRMMTGPVASGIMGFIMAFIVSFIICLIISAFLKRPAVDELPPAMAS</sequence>
<dbReference type="KEGG" id="slom:PXH66_16865"/>
<dbReference type="EMBL" id="CP119075">
    <property type="protein sequence ID" value="WED64012.1"/>
    <property type="molecule type" value="Genomic_DNA"/>
</dbReference>
<dbReference type="Proteomes" id="UP001218638">
    <property type="component" value="Chromosome"/>
</dbReference>
<keyword evidence="3" id="KW-1185">Reference proteome</keyword>
<feature type="transmembrane region" description="Helical" evidence="1">
    <location>
        <begin position="145"/>
        <end position="166"/>
    </location>
</feature>
<feature type="transmembrane region" description="Helical" evidence="1">
    <location>
        <begin position="77"/>
        <end position="97"/>
    </location>
</feature>
<accession>A0AAF0A060</accession>
<dbReference type="InterPro" id="IPR025250">
    <property type="entry name" value="DUF4199"/>
</dbReference>
<name>A0AAF0A060_9BACT</name>
<feature type="transmembrane region" description="Helical" evidence="1">
    <location>
        <begin position="6"/>
        <end position="27"/>
    </location>
</feature>
<gene>
    <name evidence="2" type="ORF">PXH66_16865</name>
</gene>
<proteinExistence type="predicted"/>
<evidence type="ECO:0000256" key="1">
    <source>
        <dbReference type="SAM" id="Phobius"/>
    </source>
</evidence>